<organism evidence="2 4">
    <name type="scientific">Frigoribacterium faeni</name>
    <dbReference type="NCBI Taxonomy" id="145483"/>
    <lineage>
        <taxon>Bacteria</taxon>
        <taxon>Bacillati</taxon>
        <taxon>Actinomycetota</taxon>
        <taxon>Actinomycetes</taxon>
        <taxon>Micrococcales</taxon>
        <taxon>Microbacteriaceae</taxon>
        <taxon>Frigoribacterium</taxon>
    </lineage>
</organism>
<dbReference type="RefSeq" id="WP_146856233.1">
    <property type="nucleotide sequence ID" value="NZ_BAAAHR010000005.1"/>
</dbReference>
<dbReference type="OrthoDB" id="8774933at2"/>
<dbReference type="AlphaFoldDB" id="A0A7W3JFQ1"/>
<dbReference type="Proteomes" id="UP000321154">
    <property type="component" value="Unassembled WGS sequence"/>
</dbReference>
<gene>
    <name evidence="2" type="ORF">FB463_000226</name>
    <name evidence="1" type="ORF">FFA01_22880</name>
</gene>
<keyword evidence="3" id="KW-1185">Reference proteome</keyword>
<name>A0A7W3JFQ1_9MICO</name>
<evidence type="ECO:0000313" key="1">
    <source>
        <dbReference type="EMBL" id="GEK83979.1"/>
    </source>
</evidence>
<reference evidence="1 3" key="1">
    <citation type="submission" date="2019-07" db="EMBL/GenBank/DDBJ databases">
        <title>Whole genome shotgun sequence of Frigoribacterium faeni NBRC 103066.</title>
        <authorList>
            <person name="Hosoyama A."/>
            <person name="Uohara A."/>
            <person name="Ohji S."/>
            <person name="Ichikawa N."/>
        </authorList>
    </citation>
    <scope>NUCLEOTIDE SEQUENCE [LARGE SCALE GENOMIC DNA]</scope>
    <source>
        <strain evidence="1 3">NBRC 103066</strain>
    </source>
</reference>
<evidence type="ECO:0000313" key="2">
    <source>
        <dbReference type="EMBL" id="MBA8812002.1"/>
    </source>
</evidence>
<dbReference type="Proteomes" id="UP000522688">
    <property type="component" value="Unassembled WGS sequence"/>
</dbReference>
<evidence type="ECO:0000313" key="4">
    <source>
        <dbReference type="Proteomes" id="UP000522688"/>
    </source>
</evidence>
<proteinExistence type="predicted"/>
<sequence length="154" mass="17895">MTDTLDDLLSADPHRIWQASWEIITTRDIVLLEDLRAALPTIRRATADVELGGMIRPNRDALDHALRKVRDYRSWRCWCDDYPRLLAFSPDREEERGHARVLRRDLSGWPATYECACAVCGRRFGVEEGEHHALWWRWRASRTPRPASSSSGRP</sequence>
<evidence type="ECO:0000313" key="3">
    <source>
        <dbReference type="Proteomes" id="UP000321154"/>
    </source>
</evidence>
<accession>A0A7W3JFQ1</accession>
<comment type="caution">
    <text evidence="2">The sequence shown here is derived from an EMBL/GenBank/DDBJ whole genome shotgun (WGS) entry which is preliminary data.</text>
</comment>
<dbReference type="EMBL" id="JACGWW010000001">
    <property type="protein sequence ID" value="MBA8812002.1"/>
    <property type="molecule type" value="Genomic_DNA"/>
</dbReference>
<dbReference type="EMBL" id="BJUV01000024">
    <property type="protein sequence ID" value="GEK83979.1"/>
    <property type="molecule type" value="Genomic_DNA"/>
</dbReference>
<reference evidence="2 4" key="2">
    <citation type="submission" date="2020-07" db="EMBL/GenBank/DDBJ databases">
        <title>Sequencing the genomes of 1000 actinobacteria strains.</title>
        <authorList>
            <person name="Klenk H.-P."/>
        </authorList>
    </citation>
    <scope>NUCLEOTIDE SEQUENCE [LARGE SCALE GENOMIC DNA]</scope>
    <source>
        <strain evidence="2 4">DSM 10309</strain>
    </source>
</reference>
<protein>
    <submittedName>
        <fullName evidence="2">Uncharacterized protein</fullName>
    </submittedName>
</protein>